<protein>
    <submittedName>
        <fullName evidence="1">Uncharacterized protein</fullName>
    </submittedName>
</protein>
<dbReference type="AlphaFoldDB" id="A0AAJ6L2M2"/>
<sequence length="152" mass="17079">MAQNELIVDGEHTIFCRGPAGESFEWAFMGSGRDPYTYEREGLESWRPTGLLLSELLLYIFVSSAVFDADCGLVNMALDQRGFDSVVTRLQALDHPLWAWPEPALRFYHSEGLIAQAGHDDGEFGYQVILAALSADKLSQFNEADWEWDSRG</sequence>
<proteinExistence type="predicted"/>
<reference evidence="1 2" key="1">
    <citation type="submission" date="2023-07" db="EMBL/GenBank/DDBJ databases">
        <title>Micromonospora profundi TRM 95458 converts glycerol to a new osmotic compound.</title>
        <authorList>
            <person name="Lu D."/>
        </authorList>
    </citation>
    <scope>NUCLEOTIDE SEQUENCE [LARGE SCALE GENOMIC DNA]</scope>
    <source>
        <strain evidence="1 2">TRM95458</strain>
    </source>
</reference>
<accession>A0AAJ6L2M2</accession>
<gene>
    <name evidence="1" type="ORF">Q3V37_01085</name>
</gene>
<dbReference type="KEGG" id="mprn:Q3V37_01085"/>
<dbReference type="EMBL" id="CP130472">
    <property type="protein sequence ID" value="WLS45915.1"/>
    <property type="molecule type" value="Genomic_DNA"/>
</dbReference>
<dbReference type="RefSeq" id="WP_306272611.1">
    <property type="nucleotide sequence ID" value="NZ_CP130472.1"/>
</dbReference>
<organism evidence="1 2">
    <name type="scientific">Micromonospora profundi</name>
    <dbReference type="NCBI Taxonomy" id="1420889"/>
    <lineage>
        <taxon>Bacteria</taxon>
        <taxon>Bacillati</taxon>
        <taxon>Actinomycetota</taxon>
        <taxon>Actinomycetes</taxon>
        <taxon>Micromonosporales</taxon>
        <taxon>Micromonosporaceae</taxon>
        <taxon>Micromonospora</taxon>
    </lineage>
</organism>
<dbReference type="Proteomes" id="UP001235874">
    <property type="component" value="Chromosome"/>
</dbReference>
<evidence type="ECO:0000313" key="1">
    <source>
        <dbReference type="EMBL" id="WLS45915.1"/>
    </source>
</evidence>
<name>A0AAJ6L2M2_9ACTN</name>
<keyword evidence="2" id="KW-1185">Reference proteome</keyword>
<evidence type="ECO:0000313" key="2">
    <source>
        <dbReference type="Proteomes" id="UP001235874"/>
    </source>
</evidence>